<proteinExistence type="predicted"/>
<evidence type="ECO:0000256" key="4">
    <source>
        <dbReference type="ARBA" id="ARBA00023136"/>
    </source>
</evidence>
<dbReference type="AlphaFoldDB" id="A0A432ZRF7"/>
<reference evidence="7 8" key="1">
    <citation type="journal article" date="2011" name="Front. Microbiol.">
        <title>Genomic signatures of strain selection and enhancement in Bacillus atrophaeus var. globigii, a historical biowarfare simulant.</title>
        <authorList>
            <person name="Gibbons H.S."/>
            <person name="Broomall S.M."/>
            <person name="McNew L.A."/>
            <person name="Daligault H."/>
            <person name="Chapman C."/>
            <person name="Bruce D."/>
            <person name="Karavis M."/>
            <person name="Krepps M."/>
            <person name="McGregor P.A."/>
            <person name="Hong C."/>
            <person name="Park K.H."/>
            <person name="Akmal A."/>
            <person name="Feldman A."/>
            <person name="Lin J.S."/>
            <person name="Chang W.E."/>
            <person name="Higgs B.W."/>
            <person name="Demirev P."/>
            <person name="Lindquist J."/>
            <person name="Liem A."/>
            <person name="Fochler E."/>
            <person name="Read T.D."/>
            <person name="Tapia R."/>
            <person name="Johnson S."/>
            <person name="Bishop-Lilly K.A."/>
            <person name="Detter C."/>
            <person name="Han C."/>
            <person name="Sozhamannan S."/>
            <person name="Rosenzweig C.N."/>
            <person name="Skowronski E.W."/>
        </authorList>
    </citation>
    <scope>NUCLEOTIDE SEQUENCE [LARGE SCALE GENOMIC DNA]</scope>
    <source>
        <strain evidence="7 8">CC-PW-9</strain>
    </source>
</reference>
<evidence type="ECO:0000313" key="8">
    <source>
        <dbReference type="Proteomes" id="UP000287996"/>
    </source>
</evidence>
<dbReference type="Pfam" id="PF00892">
    <property type="entry name" value="EamA"/>
    <property type="match status" value="2"/>
</dbReference>
<dbReference type="OrthoDB" id="148351at2"/>
<feature type="transmembrane region" description="Helical" evidence="5">
    <location>
        <begin position="155"/>
        <end position="173"/>
    </location>
</feature>
<organism evidence="7 8">
    <name type="scientific">Idiomarina tyrosinivorans</name>
    <dbReference type="NCBI Taxonomy" id="1445662"/>
    <lineage>
        <taxon>Bacteria</taxon>
        <taxon>Pseudomonadati</taxon>
        <taxon>Pseudomonadota</taxon>
        <taxon>Gammaproteobacteria</taxon>
        <taxon>Alteromonadales</taxon>
        <taxon>Idiomarinaceae</taxon>
        <taxon>Idiomarina</taxon>
    </lineage>
</organism>
<feature type="transmembrane region" description="Helical" evidence="5">
    <location>
        <begin position="101"/>
        <end position="122"/>
    </location>
</feature>
<evidence type="ECO:0000256" key="2">
    <source>
        <dbReference type="ARBA" id="ARBA00022692"/>
    </source>
</evidence>
<feature type="transmembrane region" description="Helical" evidence="5">
    <location>
        <begin position="131"/>
        <end position="149"/>
    </location>
</feature>
<evidence type="ECO:0000256" key="1">
    <source>
        <dbReference type="ARBA" id="ARBA00004141"/>
    </source>
</evidence>
<dbReference type="InterPro" id="IPR037185">
    <property type="entry name" value="EmrE-like"/>
</dbReference>
<dbReference type="EMBL" id="PIQH01000004">
    <property type="protein sequence ID" value="RUO80463.1"/>
    <property type="molecule type" value="Genomic_DNA"/>
</dbReference>
<feature type="transmembrane region" description="Helical" evidence="5">
    <location>
        <begin position="45"/>
        <end position="65"/>
    </location>
</feature>
<evidence type="ECO:0000259" key="6">
    <source>
        <dbReference type="Pfam" id="PF00892"/>
    </source>
</evidence>
<feature type="transmembrane region" description="Helical" evidence="5">
    <location>
        <begin position="211"/>
        <end position="230"/>
    </location>
</feature>
<feature type="transmembrane region" description="Helical" evidence="5">
    <location>
        <begin position="242"/>
        <end position="261"/>
    </location>
</feature>
<dbReference type="SUPFAM" id="SSF103481">
    <property type="entry name" value="Multidrug resistance efflux transporter EmrE"/>
    <property type="match status" value="2"/>
</dbReference>
<evidence type="ECO:0000256" key="5">
    <source>
        <dbReference type="SAM" id="Phobius"/>
    </source>
</evidence>
<dbReference type="RefSeq" id="WP_126841520.1">
    <property type="nucleotide sequence ID" value="NZ_PIQH01000004.1"/>
</dbReference>
<feature type="transmembrane region" description="Helical" evidence="5">
    <location>
        <begin position="267"/>
        <end position="284"/>
    </location>
</feature>
<keyword evidence="2 5" id="KW-0812">Transmembrane</keyword>
<comment type="caution">
    <text evidence="7">The sequence shown here is derived from an EMBL/GenBank/DDBJ whole genome shotgun (WGS) entry which is preliminary data.</text>
</comment>
<feature type="domain" description="EamA" evidence="6">
    <location>
        <begin position="155"/>
        <end position="283"/>
    </location>
</feature>
<name>A0A432ZRF7_9GAMM</name>
<dbReference type="InterPro" id="IPR000620">
    <property type="entry name" value="EamA_dom"/>
</dbReference>
<dbReference type="Gene3D" id="1.10.3730.20">
    <property type="match status" value="1"/>
</dbReference>
<feature type="transmembrane region" description="Helical" evidence="5">
    <location>
        <begin position="77"/>
        <end position="95"/>
    </location>
</feature>
<dbReference type="PANTHER" id="PTHR22911">
    <property type="entry name" value="ACYL-MALONYL CONDENSING ENZYME-RELATED"/>
    <property type="match status" value="1"/>
</dbReference>
<feature type="domain" description="EamA" evidence="6">
    <location>
        <begin position="14"/>
        <end position="144"/>
    </location>
</feature>
<dbReference type="PANTHER" id="PTHR22911:SF6">
    <property type="entry name" value="SOLUTE CARRIER FAMILY 35 MEMBER G1"/>
    <property type="match status" value="1"/>
</dbReference>
<sequence>MSVGLSAQRATIIASLLLLSAELCFASVSALVKALSPDVAFEQLVFFRNVMALVILLPWIFRYGLRQTLTSTRWRLHWVRGLVGLGAMYLFFYAISTIPLAQATLVLLMSPFLIPLMGYIWLQEPVSRQTWIAIIFGFIGVFVFLNPLANQLSPIVLLAFLAATMAAMTKTVIRRLSRTEPTRKIVLYFSAISTLVSAIPLLWMWQPMNLLQWGAVLLMGTLAVTGQLAMTRAFATAPAAKVGVFTYSSVLFASLMGYIFFDEALAWHMLWGAIIIVGAGYLAVRTRHRSAS</sequence>
<dbReference type="Proteomes" id="UP000287996">
    <property type="component" value="Unassembled WGS sequence"/>
</dbReference>
<keyword evidence="3 5" id="KW-1133">Transmembrane helix</keyword>
<protein>
    <submittedName>
        <fullName evidence="7">Multidrug DMT transporter permease</fullName>
    </submittedName>
</protein>
<keyword evidence="8" id="KW-1185">Reference proteome</keyword>
<dbReference type="GO" id="GO:0016020">
    <property type="term" value="C:membrane"/>
    <property type="evidence" value="ECO:0007669"/>
    <property type="project" value="UniProtKB-SubCell"/>
</dbReference>
<keyword evidence="4 5" id="KW-0472">Membrane</keyword>
<comment type="subcellular location">
    <subcellularLocation>
        <location evidence="1">Membrane</location>
        <topology evidence="1">Multi-pass membrane protein</topology>
    </subcellularLocation>
</comment>
<accession>A0A432ZRF7</accession>
<gene>
    <name evidence="7" type="ORF">CWI84_05220</name>
</gene>
<evidence type="ECO:0000256" key="3">
    <source>
        <dbReference type="ARBA" id="ARBA00022989"/>
    </source>
</evidence>
<feature type="transmembrane region" description="Helical" evidence="5">
    <location>
        <begin position="185"/>
        <end position="205"/>
    </location>
</feature>
<evidence type="ECO:0000313" key="7">
    <source>
        <dbReference type="EMBL" id="RUO80463.1"/>
    </source>
</evidence>